<dbReference type="EMBL" id="NJHN03000092">
    <property type="protein sequence ID" value="KAH9416430.1"/>
    <property type="molecule type" value="Genomic_DNA"/>
</dbReference>
<dbReference type="PANTHER" id="PTHR24006:SF888">
    <property type="entry name" value="UBIQUITIN CARBOXYL-TERMINAL HYDROLASE 30"/>
    <property type="match status" value="1"/>
</dbReference>
<keyword evidence="5" id="KW-0833">Ubl conjugation pathway</keyword>
<keyword evidence="6 11" id="KW-0378">Hydrolase</keyword>
<dbReference type="PROSITE" id="PS50181">
    <property type="entry name" value="FBOX"/>
    <property type="match status" value="1"/>
</dbReference>
<dbReference type="PROSITE" id="PS00973">
    <property type="entry name" value="USP_2"/>
    <property type="match status" value="1"/>
</dbReference>
<feature type="domain" description="F-box" evidence="9">
    <location>
        <begin position="1"/>
        <end position="48"/>
    </location>
</feature>
<evidence type="ECO:0000256" key="2">
    <source>
        <dbReference type="ARBA" id="ARBA00009085"/>
    </source>
</evidence>
<dbReference type="InterPro" id="IPR001810">
    <property type="entry name" value="F-box_dom"/>
</dbReference>
<evidence type="ECO:0000256" key="3">
    <source>
        <dbReference type="ARBA" id="ARBA00012759"/>
    </source>
</evidence>
<protein>
    <recommendedName>
        <fullName evidence="3">ubiquitinyl hydrolase 1</fullName>
        <ecNumber evidence="3">3.4.19.12</ecNumber>
    </recommendedName>
</protein>
<dbReference type="InterPro" id="IPR038765">
    <property type="entry name" value="Papain-like_cys_pep_sf"/>
</dbReference>
<dbReference type="PROSITE" id="PS50235">
    <property type="entry name" value="USP_3"/>
    <property type="match status" value="1"/>
</dbReference>
<dbReference type="InterPro" id="IPR032675">
    <property type="entry name" value="LRR_dom_sf"/>
</dbReference>
<reference evidence="11 12" key="1">
    <citation type="journal article" date="2018" name="J. Allergy Clin. Immunol.">
        <title>High-quality assembly of Dermatophagoides pteronyssinus genome and transcriptome reveals a wide range of novel allergens.</title>
        <authorList>
            <person name="Liu X.Y."/>
            <person name="Yang K.Y."/>
            <person name="Wang M.Q."/>
            <person name="Kwok J.S."/>
            <person name="Zeng X."/>
            <person name="Yang Z."/>
            <person name="Xiao X.J."/>
            <person name="Lau C.P."/>
            <person name="Li Y."/>
            <person name="Huang Z.M."/>
            <person name="Ba J.G."/>
            <person name="Yim A.K."/>
            <person name="Ouyang C.Y."/>
            <person name="Ngai S.M."/>
            <person name="Chan T.F."/>
            <person name="Leung E.L."/>
            <person name="Liu L."/>
            <person name="Liu Z.G."/>
            <person name="Tsui S.K."/>
        </authorList>
    </citation>
    <scope>NUCLEOTIDE SEQUENCE [LARGE SCALE GENOMIC DNA]</scope>
    <source>
        <strain evidence="11">Derp</strain>
    </source>
</reference>
<comment type="caution">
    <text evidence="11">The sequence shown here is derived from an EMBL/GenBank/DDBJ whole genome shotgun (WGS) entry which is preliminary data.</text>
</comment>
<dbReference type="InterPro" id="IPR001394">
    <property type="entry name" value="Peptidase_C19_UCH"/>
</dbReference>
<dbReference type="PANTHER" id="PTHR24006">
    <property type="entry name" value="UBIQUITIN CARBOXYL-TERMINAL HYDROLASE"/>
    <property type="match status" value="1"/>
</dbReference>
<keyword evidence="7" id="KW-0788">Thiol protease</keyword>
<dbReference type="InterPro" id="IPR018200">
    <property type="entry name" value="USP_CS"/>
</dbReference>
<dbReference type="InterPro" id="IPR050164">
    <property type="entry name" value="Peptidase_C19"/>
</dbReference>
<evidence type="ECO:0000256" key="1">
    <source>
        <dbReference type="ARBA" id="ARBA00000707"/>
    </source>
</evidence>
<evidence type="ECO:0000256" key="4">
    <source>
        <dbReference type="ARBA" id="ARBA00022670"/>
    </source>
</evidence>
<feature type="transmembrane region" description="Helical" evidence="8">
    <location>
        <begin position="470"/>
        <end position="491"/>
    </location>
</feature>
<name>A0ABQ8J258_DERPT</name>
<feature type="domain" description="USP" evidence="10">
    <location>
        <begin position="503"/>
        <end position="913"/>
    </location>
</feature>
<evidence type="ECO:0000256" key="5">
    <source>
        <dbReference type="ARBA" id="ARBA00022786"/>
    </source>
</evidence>
<dbReference type="Gene3D" id="3.80.10.10">
    <property type="entry name" value="Ribonuclease Inhibitor"/>
    <property type="match status" value="2"/>
</dbReference>
<keyword evidence="4" id="KW-0645">Protease</keyword>
<keyword evidence="12" id="KW-1185">Reference proteome</keyword>
<comment type="catalytic activity">
    <reaction evidence="1">
        <text>Thiol-dependent hydrolysis of ester, thioester, amide, peptide and isopeptide bonds formed by the C-terminal Gly of ubiquitin (a 76-residue protein attached to proteins as an intracellular targeting signal).</text>
        <dbReference type="EC" id="3.4.19.12"/>
    </reaction>
</comment>
<keyword evidence="8" id="KW-0812">Transmembrane</keyword>
<dbReference type="Gene3D" id="3.90.70.10">
    <property type="entry name" value="Cysteine proteinases"/>
    <property type="match status" value="1"/>
</dbReference>
<proteinExistence type="inferred from homology"/>
<evidence type="ECO:0000313" key="11">
    <source>
        <dbReference type="EMBL" id="KAH9416430.1"/>
    </source>
</evidence>
<dbReference type="SUPFAM" id="SSF54001">
    <property type="entry name" value="Cysteine proteinases"/>
    <property type="match status" value="1"/>
</dbReference>
<evidence type="ECO:0000313" key="12">
    <source>
        <dbReference type="Proteomes" id="UP000887458"/>
    </source>
</evidence>
<dbReference type="Proteomes" id="UP000887458">
    <property type="component" value="Unassembled WGS sequence"/>
</dbReference>
<organism evidence="11 12">
    <name type="scientific">Dermatophagoides pteronyssinus</name>
    <name type="common">European house dust mite</name>
    <dbReference type="NCBI Taxonomy" id="6956"/>
    <lineage>
        <taxon>Eukaryota</taxon>
        <taxon>Metazoa</taxon>
        <taxon>Ecdysozoa</taxon>
        <taxon>Arthropoda</taxon>
        <taxon>Chelicerata</taxon>
        <taxon>Arachnida</taxon>
        <taxon>Acari</taxon>
        <taxon>Acariformes</taxon>
        <taxon>Sarcoptiformes</taxon>
        <taxon>Astigmata</taxon>
        <taxon>Psoroptidia</taxon>
        <taxon>Analgoidea</taxon>
        <taxon>Pyroglyphidae</taxon>
        <taxon>Dermatophagoidinae</taxon>
        <taxon>Dermatophagoides</taxon>
    </lineage>
</organism>
<dbReference type="InterPro" id="IPR028889">
    <property type="entry name" value="USP"/>
</dbReference>
<evidence type="ECO:0000256" key="8">
    <source>
        <dbReference type="SAM" id="Phobius"/>
    </source>
</evidence>
<keyword evidence="8" id="KW-0472">Membrane</keyword>
<dbReference type="EC" id="3.4.19.12" evidence="3"/>
<dbReference type="GO" id="GO:0016787">
    <property type="term" value="F:hydrolase activity"/>
    <property type="evidence" value="ECO:0007669"/>
    <property type="project" value="UniProtKB-KW"/>
</dbReference>
<keyword evidence="8" id="KW-1133">Transmembrane helix</keyword>
<reference evidence="11 12" key="2">
    <citation type="journal article" date="2022" name="Mol. Biol. Evol.">
        <title>Comparative Genomics Reveals Insights into the Divergent Evolution of Astigmatic Mites and Household Pest Adaptations.</title>
        <authorList>
            <person name="Xiong Q."/>
            <person name="Wan A.T."/>
            <person name="Liu X."/>
            <person name="Fung C.S."/>
            <person name="Xiao X."/>
            <person name="Malainual N."/>
            <person name="Hou J."/>
            <person name="Wang L."/>
            <person name="Wang M."/>
            <person name="Yang K.Y."/>
            <person name="Cui Y."/>
            <person name="Leung E.L."/>
            <person name="Nong W."/>
            <person name="Shin S.K."/>
            <person name="Au S.W."/>
            <person name="Jeong K.Y."/>
            <person name="Chew F.T."/>
            <person name="Hui J.H."/>
            <person name="Leung T.F."/>
            <person name="Tungtrongchitr A."/>
            <person name="Zhong N."/>
            <person name="Liu Z."/>
            <person name="Tsui S.K."/>
        </authorList>
    </citation>
    <scope>NUCLEOTIDE SEQUENCE [LARGE SCALE GENOMIC DNA]</scope>
    <source>
        <strain evidence="11">Derp</strain>
    </source>
</reference>
<sequence>MDINALPDICFYQILEYLTIDDRKKISKIFSKHSQLIRLFNNDRLKQIKSIGIYNIDVQEKLKSTYPGILSRIKNQNNELLERWYCNNPEHIPQEFFSTNLVLRKQCLDCQESLLKCILKKCSSLESLDLRGFELTADIAYCICKHCPNLHCLKLEFISFKSSLDVDKFLCCLGNQIRHLSIDNLFINSNFFHYLFHHSSSILNQLHMTIYLRHNNDLDSLPNSFDQLDGNLEFLSLYFFRIPHKKIQTMKLPHNFLDNLAKTSLVRNLRFLKIKSSYHYRYNYEIFESAKKFENLIALNFNFMIYHNMLLKYNMENSWLKLKSLTLDFYLLKGSNNLLIQFLNGGYHQNLSRLRLLDFKFRPSFARHLNGKQLPNLNHLELINVVLEAPSLISLFSSLLSMCKLQSLRIEFILKELIVKNIDQLQYQNDSELLYQFPEEQNSSTLNNFYFNSQIIMFGTGMVMIFDTEILYIVGVSTIGVVSLAYVLFGFSTDSSKKKLYIRGLKNVKNNCFINSILQSLASSDSMVQWLNQTATTRINNNNNNKDNFNLIRQLSFICDKINNKIDCDRSEILSPEGVLDSLRKHRWMFSADEQDAFELFSVLLTTLDFESNQLSLALSIRDSVQSSNNHHCDHQNNTLMDEFNNKSKLITRINNPMIESMDKILRNSKNSLPTRGILSNHLKCQNCRRNYPIHLEIFNSISLSLPTLSSLQLGSSIPLEMCLNKFLTEEEIDDFHCQYCNQKSKFSKRIELIKLPRLLCFHVHRLVWLECQQTKRVEHIKFPEVLIMDPFKHNSIKFSNKKDREQQLKSSGGDIGSQQQSISHEGISAQYIYILNSVIVHLGNNHSGHFVCYRRSRSPTPSTSTSATTINDNDCRPLMKSKWFKTSDLLVKEVNKKEVFASCAYMLFYEKIKKESFLLKKDQS</sequence>
<accession>A0ABQ8J258</accession>
<dbReference type="Pfam" id="PF00443">
    <property type="entry name" value="UCH"/>
    <property type="match status" value="1"/>
</dbReference>
<gene>
    <name evidence="11" type="primary">USP30_1</name>
    <name evidence="11" type="ORF">DERP_012858</name>
</gene>
<evidence type="ECO:0000256" key="7">
    <source>
        <dbReference type="ARBA" id="ARBA00022807"/>
    </source>
</evidence>
<evidence type="ECO:0000259" key="9">
    <source>
        <dbReference type="PROSITE" id="PS50181"/>
    </source>
</evidence>
<comment type="similarity">
    <text evidence="2">Belongs to the peptidase C19 family.</text>
</comment>
<evidence type="ECO:0000259" key="10">
    <source>
        <dbReference type="PROSITE" id="PS50235"/>
    </source>
</evidence>
<evidence type="ECO:0000256" key="6">
    <source>
        <dbReference type="ARBA" id="ARBA00022801"/>
    </source>
</evidence>